<evidence type="ECO:0000313" key="2">
    <source>
        <dbReference type="EMBL" id="OBZ65164.1"/>
    </source>
</evidence>
<organism evidence="2 3">
    <name type="scientific">Grifola frondosa</name>
    <name type="common">Maitake</name>
    <name type="synonym">Polyporus frondosus</name>
    <dbReference type="NCBI Taxonomy" id="5627"/>
    <lineage>
        <taxon>Eukaryota</taxon>
        <taxon>Fungi</taxon>
        <taxon>Dikarya</taxon>
        <taxon>Basidiomycota</taxon>
        <taxon>Agaricomycotina</taxon>
        <taxon>Agaricomycetes</taxon>
        <taxon>Polyporales</taxon>
        <taxon>Grifolaceae</taxon>
        <taxon>Grifola</taxon>
    </lineage>
</organism>
<dbReference type="Proteomes" id="UP000092993">
    <property type="component" value="Unassembled WGS sequence"/>
</dbReference>
<comment type="caution">
    <text evidence="2">The sequence shown here is derived from an EMBL/GenBank/DDBJ whole genome shotgun (WGS) entry which is preliminary data.</text>
</comment>
<proteinExistence type="predicted"/>
<dbReference type="AlphaFoldDB" id="A0A1C7LQW3"/>
<feature type="region of interest" description="Disordered" evidence="1">
    <location>
        <begin position="16"/>
        <end position="37"/>
    </location>
</feature>
<sequence length="139" mass="15448">MTGPTAPLRLAGYDTHEGEDARTQAGNARTQAGNTRTQAGNVRMHEGNVPVKFHDFRAPAQRVFAPRDILYVEAVSCVLQPPRLLRNENTSSVDVEPVFLCPQHPENHKKDLTSVSVPSSNQHHETFHPSSPPHRERCP</sequence>
<reference evidence="2 3" key="1">
    <citation type="submission" date="2016-03" db="EMBL/GenBank/DDBJ databases">
        <title>Whole genome sequencing of Grifola frondosa 9006-11.</title>
        <authorList>
            <person name="Min B."/>
            <person name="Park H."/>
            <person name="Kim J.-G."/>
            <person name="Cho H."/>
            <person name="Oh Y.-L."/>
            <person name="Kong W.-S."/>
            <person name="Choi I.-G."/>
        </authorList>
    </citation>
    <scope>NUCLEOTIDE SEQUENCE [LARGE SCALE GENOMIC DNA]</scope>
    <source>
        <strain evidence="2 3">9006-11</strain>
    </source>
</reference>
<keyword evidence="3" id="KW-1185">Reference proteome</keyword>
<name>A0A1C7LQW3_GRIFR</name>
<gene>
    <name evidence="2" type="ORF">A0H81_14850</name>
</gene>
<evidence type="ECO:0000313" key="3">
    <source>
        <dbReference type="Proteomes" id="UP000092993"/>
    </source>
</evidence>
<accession>A0A1C7LQW3</accession>
<dbReference type="EMBL" id="LUGG01000052">
    <property type="protein sequence ID" value="OBZ65164.1"/>
    <property type="molecule type" value="Genomic_DNA"/>
</dbReference>
<evidence type="ECO:0000256" key="1">
    <source>
        <dbReference type="SAM" id="MobiDB-lite"/>
    </source>
</evidence>
<protein>
    <submittedName>
        <fullName evidence="2">Uncharacterized protein</fullName>
    </submittedName>
</protein>
<feature type="region of interest" description="Disordered" evidence="1">
    <location>
        <begin position="103"/>
        <end position="139"/>
    </location>
</feature>
<feature type="compositionally biased region" description="Basic and acidic residues" evidence="1">
    <location>
        <begin position="122"/>
        <end position="139"/>
    </location>
</feature>
<feature type="compositionally biased region" description="Polar residues" evidence="1">
    <location>
        <begin position="24"/>
        <end position="37"/>
    </location>
</feature>